<dbReference type="Gramene" id="ESQ29946">
    <property type="protein sequence ID" value="ESQ29946"/>
    <property type="gene ID" value="EUTSA_v10012232mg"/>
</dbReference>
<dbReference type="PANTHER" id="PTHR12228">
    <property type="entry name" value="TRANSCRIPTION INITIATION FACTOR TFIID 55 KD SUBUNIT-RELATED"/>
    <property type="match status" value="1"/>
</dbReference>
<accession>V4MF92</accession>
<proteinExistence type="predicted"/>
<gene>
    <name evidence="2" type="ORF">EUTSA_v10012232mg</name>
</gene>
<sequence length="118" mass="13457">MPGAGALKRNVHEAYGLLKESILEIRTKVFSYPLIKPTVSLEMIMVREPGDPAPNTVEYRHGLTPPTKDARKRRSRREPDLNVICVCYVWNMWSKKSNVIFGFDGKLVVNYAFSMAWG</sequence>
<name>V4MF92_EUTSA</name>
<dbReference type="PANTHER" id="PTHR12228:SF0">
    <property type="entry name" value="TATA-BOX BINDING PROTEIN ASSOCIATED FACTOR 7"/>
    <property type="match status" value="1"/>
</dbReference>
<feature type="region of interest" description="Disordered" evidence="1">
    <location>
        <begin position="55"/>
        <end position="77"/>
    </location>
</feature>
<dbReference type="GO" id="GO:0016251">
    <property type="term" value="F:RNA polymerase II general transcription initiation factor activity"/>
    <property type="evidence" value="ECO:0007669"/>
    <property type="project" value="TreeGrafter"/>
</dbReference>
<dbReference type="GO" id="GO:0005669">
    <property type="term" value="C:transcription factor TFIID complex"/>
    <property type="evidence" value="ECO:0007669"/>
    <property type="project" value="InterPro"/>
</dbReference>
<protein>
    <submittedName>
        <fullName evidence="2">Uncharacterized protein</fullName>
    </submittedName>
</protein>
<keyword evidence="3" id="KW-1185">Reference proteome</keyword>
<dbReference type="eggNOG" id="KOG4011">
    <property type="taxonomic scope" value="Eukaryota"/>
</dbReference>
<dbReference type="InterPro" id="IPR037817">
    <property type="entry name" value="TAF7"/>
</dbReference>
<dbReference type="eggNOG" id="KOG2074">
    <property type="taxonomic scope" value="Eukaryota"/>
</dbReference>
<reference evidence="2 3" key="1">
    <citation type="journal article" date="2013" name="Front. Plant Sci.">
        <title>The Reference Genome of the Halophytic Plant Eutrema salsugineum.</title>
        <authorList>
            <person name="Yang R."/>
            <person name="Jarvis D.E."/>
            <person name="Chen H."/>
            <person name="Beilstein M.A."/>
            <person name="Grimwood J."/>
            <person name="Jenkins J."/>
            <person name="Shu S."/>
            <person name="Prochnik S."/>
            <person name="Xin M."/>
            <person name="Ma C."/>
            <person name="Schmutz J."/>
            <person name="Wing R.A."/>
            <person name="Mitchell-Olds T."/>
            <person name="Schumaker K.S."/>
            <person name="Wang X."/>
        </authorList>
    </citation>
    <scope>NUCLEOTIDE SEQUENCE [LARGE SCALE GENOMIC DNA]</scope>
</reference>
<dbReference type="KEGG" id="eus:EUTSA_v10012232mg"/>
<dbReference type="EMBL" id="KI517809">
    <property type="protein sequence ID" value="ESQ29946.1"/>
    <property type="molecule type" value="Genomic_DNA"/>
</dbReference>
<evidence type="ECO:0000313" key="3">
    <source>
        <dbReference type="Proteomes" id="UP000030689"/>
    </source>
</evidence>
<evidence type="ECO:0000256" key="1">
    <source>
        <dbReference type="SAM" id="MobiDB-lite"/>
    </source>
</evidence>
<evidence type="ECO:0000313" key="2">
    <source>
        <dbReference type="EMBL" id="ESQ29946.1"/>
    </source>
</evidence>
<dbReference type="AlphaFoldDB" id="V4MF92"/>
<dbReference type="GO" id="GO:0051123">
    <property type="term" value="P:RNA polymerase II preinitiation complex assembly"/>
    <property type="evidence" value="ECO:0007669"/>
    <property type="project" value="TreeGrafter"/>
</dbReference>
<organism evidence="2 3">
    <name type="scientific">Eutrema salsugineum</name>
    <name type="common">Saltwater cress</name>
    <name type="synonym">Sisymbrium salsugineum</name>
    <dbReference type="NCBI Taxonomy" id="72664"/>
    <lineage>
        <taxon>Eukaryota</taxon>
        <taxon>Viridiplantae</taxon>
        <taxon>Streptophyta</taxon>
        <taxon>Embryophyta</taxon>
        <taxon>Tracheophyta</taxon>
        <taxon>Spermatophyta</taxon>
        <taxon>Magnoliopsida</taxon>
        <taxon>eudicotyledons</taxon>
        <taxon>Gunneridae</taxon>
        <taxon>Pentapetalae</taxon>
        <taxon>rosids</taxon>
        <taxon>malvids</taxon>
        <taxon>Brassicales</taxon>
        <taxon>Brassicaceae</taxon>
        <taxon>Eutremeae</taxon>
        <taxon>Eutrema</taxon>
    </lineage>
</organism>
<dbReference type="Proteomes" id="UP000030689">
    <property type="component" value="Unassembled WGS sequence"/>
</dbReference>
<dbReference type="STRING" id="72664.V4MF92"/>